<dbReference type="InterPro" id="IPR005802">
    <property type="entry name" value="ADC_synth_comp_1"/>
</dbReference>
<dbReference type="InterPro" id="IPR043131">
    <property type="entry name" value="BCAT-like_N"/>
</dbReference>
<dbReference type="InterPro" id="IPR019999">
    <property type="entry name" value="Anth_synth_I-like"/>
</dbReference>
<dbReference type="InterPro" id="IPR043132">
    <property type="entry name" value="BCAT-like_C"/>
</dbReference>
<evidence type="ECO:0000259" key="1">
    <source>
        <dbReference type="Pfam" id="PF00425"/>
    </source>
</evidence>
<comment type="caution">
    <text evidence="2">The sequence shown here is derived from an EMBL/GenBank/DDBJ whole genome shotgun (WGS) entry which is preliminary data.</text>
</comment>
<organism evidence="2 3">
    <name type="scientific">Georgenia deserti</name>
    <dbReference type="NCBI Taxonomy" id="2093781"/>
    <lineage>
        <taxon>Bacteria</taxon>
        <taxon>Bacillati</taxon>
        <taxon>Actinomycetota</taxon>
        <taxon>Actinomycetes</taxon>
        <taxon>Micrococcales</taxon>
        <taxon>Bogoriellaceae</taxon>
        <taxon>Georgenia</taxon>
    </lineage>
</organism>
<dbReference type="InterPro" id="IPR015890">
    <property type="entry name" value="Chorismate_C"/>
</dbReference>
<dbReference type="EC" id="2.6.1.85" evidence="2"/>
<gene>
    <name evidence="2" type="primary">pabB</name>
    <name evidence="2" type="ORF">ACFSE6_10900</name>
</gene>
<dbReference type="Proteomes" id="UP001597277">
    <property type="component" value="Unassembled WGS sequence"/>
</dbReference>
<dbReference type="InterPro" id="IPR005801">
    <property type="entry name" value="ADC_synthase"/>
</dbReference>
<dbReference type="PRINTS" id="PR00095">
    <property type="entry name" value="ANTSNTHASEI"/>
</dbReference>
<sequence length="600" mass="64538">MTSTSEPATVARFDDLRSGEVFRFEALTGEILARTPEEVLPALAEVERATAAGRWAFGFVAYEAAAGLDEAFPASKGPPGLPLVWFGLADAPAAPTALPEIGGTFRAGTWQLEWSAAEHAARVRAVRAAIAEGETYQCNLTTRMTATVEGDPLGLYRRLVTNQRGAYNAYLDLGRFVVTSASPECFLHWHGDRLTSVPMKGTAPRGLTVQADHEARDRLVASRKDRAENVMIVDLIRNDLARVAEPGTVEVTDLLAAERYSTVWQLTSTVSGRTRPTTTLPEVFRALFPCGSVTGAPKARTMHLIDQLEPSPRGVYCGAIGYVAPGPVRRARFNVGIRTVVVDREHGTATYGVGGGVTWGSTADGEYREILTKARVLHAPPEPEFDLIETVRLTPNGAVNLEAHLNRLSGSARYFGFALDREAVVSTVEAAAGHLTRDCLARVTLTRDGDVDVTTRSATFDAGDLLTLAVDTVPIDPGSRFVHHKTTVRDAYDAARRRHPDVDDVVLVNPDGRVTETTVANLAAQLDGVWVTPPLEDGCLPGVGREMLLEQGVLTERSLTVAELRAAEAVALVSSARGWRRARVTPAGTGAPVRPVTDGR</sequence>
<dbReference type="RefSeq" id="WP_388006451.1">
    <property type="nucleotide sequence ID" value="NZ_JBHUEE010000005.1"/>
</dbReference>
<dbReference type="Gene3D" id="3.60.120.10">
    <property type="entry name" value="Anthranilate synthase"/>
    <property type="match status" value="1"/>
</dbReference>
<dbReference type="PANTHER" id="PTHR11236">
    <property type="entry name" value="AMINOBENZOATE/ANTHRANILATE SYNTHASE"/>
    <property type="match status" value="1"/>
</dbReference>
<dbReference type="Gene3D" id="3.20.10.10">
    <property type="entry name" value="D-amino Acid Aminotransferase, subunit A, domain 2"/>
    <property type="match status" value="1"/>
</dbReference>
<evidence type="ECO:0000313" key="2">
    <source>
        <dbReference type="EMBL" id="MFD1718345.1"/>
    </source>
</evidence>
<name>A0ABW4L6R2_9MICO</name>
<dbReference type="GO" id="GO:0046820">
    <property type="term" value="F:4-amino-4-deoxychorismate synthase activity"/>
    <property type="evidence" value="ECO:0007669"/>
    <property type="project" value="UniProtKB-EC"/>
</dbReference>
<dbReference type="SUPFAM" id="SSF56322">
    <property type="entry name" value="ADC synthase"/>
    <property type="match status" value="1"/>
</dbReference>
<protein>
    <submittedName>
        <fullName evidence="2">Aminodeoxychorismate synthase component I</fullName>
        <ecNumber evidence="2">2.6.1.85</ecNumber>
    </submittedName>
</protein>
<feature type="domain" description="Chorismate-utilising enzyme C-terminal" evidence="1">
    <location>
        <begin position="117"/>
        <end position="373"/>
    </location>
</feature>
<dbReference type="EMBL" id="JBHUEE010000005">
    <property type="protein sequence ID" value="MFD1718345.1"/>
    <property type="molecule type" value="Genomic_DNA"/>
</dbReference>
<dbReference type="Pfam" id="PF01063">
    <property type="entry name" value="Aminotran_4"/>
    <property type="match status" value="1"/>
</dbReference>
<proteinExistence type="predicted"/>
<dbReference type="PANTHER" id="PTHR11236:SF50">
    <property type="entry name" value="AMINODEOXYCHORISMATE SYNTHASE COMPONENT 1"/>
    <property type="match status" value="1"/>
</dbReference>
<accession>A0ABW4L6R2</accession>
<dbReference type="InterPro" id="IPR036038">
    <property type="entry name" value="Aminotransferase-like"/>
</dbReference>
<dbReference type="SUPFAM" id="SSF56752">
    <property type="entry name" value="D-aminoacid aminotransferase-like PLP-dependent enzymes"/>
    <property type="match status" value="1"/>
</dbReference>
<keyword evidence="2" id="KW-0808">Transferase</keyword>
<reference evidence="3" key="1">
    <citation type="journal article" date="2019" name="Int. J. Syst. Evol. Microbiol.">
        <title>The Global Catalogue of Microorganisms (GCM) 10K type strain sequencing project: providing services to taxonomists for standard genome sequencing and annotation.</title>
        <authorList>
            <consortium name="The Broad Institute Genomics Platform"/>
            <consortium name="The Broad Institute Genome Sequencing Center for Infectious Disease"/>
            <person name="Wu L."/>
            <person name="Ma J."/>
        </authorList>
    </citation>
    <scope>NUCLEOTIDE SEQUENCE [LARGE SCALE GENOMIC DNA]</scope>
    <source>
        <strain evidence="3">JCM 17130</strain>
    </source>
</reference>
<dbReference type="NCBIfam" id="TIGR00553">
    <property type="entry name" value="pabB"/>
    <property type="match status" value="1"/>
</dbReference>
<dbReference type="Pfam" id="PF00425">
    <property type="entry name" value="Chorismate_bind"/>
    <property type="match status" value="1"/>
</dbReference>
<dbReference type="Gene3D" id="3.30.470.10">
    <property type="match status" value="1"/>
</dbReference>
<keyword evidence="3" id="KW-1185">Reference proteome</keyword>
<keyword evidence="2" id="KW-0032">Aminotransferase</keyword>
<dbReference type="InterPro" id="IPR001544">
    <property type="entry name" value="Aminotrans_IV"/>
</dbReference>
<evidence type="ECO:0000313" key="3">
    <source>
        <dbReference type="Proteomes" id="UP001597277"/>
    </source>
</evidence>